<sequence length="122" mass="14084">MSEKQGVILNLKPYQRISPYLTECCLRASANVSYENAAQDIARYTGMKVSGKTQQRLVHRYQFNDSECESKIAEISVDGGKVRLRTETKGEACIWRDRRSCLHRYSMPNRMVSRERTTGWMG</sequence>
<protein>
    <recommendedName>
        <fullName evidence="3">Transposase</fullName>
    </recommendedName>
</protein>
<dbReference type="Proteomes" id="UP000320055">
    <property type="component" value="Unassembled WGS sequence"/>
</dbReference>
<accession>A0A563VNM8</accession>
<gene>
    <name evidence="1" type="ORF">H1P_180026</name>
</gene>
<evidence type="ECO:0000313" key="1">
    <source>
        <dbReference type="EMBL" id="VEP13044.1"/>
    </source>
</evidence>
<proteinExistence type="predicted"/>
<evidence type="ECO:0000313" key="2">
    <source>
        <dbReference type="Proteomes" id="UP000320055"/>
    </source>
</evidence>
<keyword evidence="2" id="KW-1185">Reference proteome</keyword>
<evidence type="ECO:0008006" key="3">
    <source>
        <dbReference type="Google" id="ProtNLM"/>
    </source>
</evidence>
<reference evidence="1 2" key="1">
    <citation type="submission" date="2019-01" db="EMBL/GenBank/DDBJ databases">
        <authorList>
            <person name="Brito A."/>
        </authorList>
    </citation>
    <scope>NUCLEOTIDE SEQUENCE [LARGE SCALE GENOMIC DNA]</scope>
    <source>
        <strain evidence="1">1</strain>
    </source>
</reference>
<organism evidence="1 2">
    <name type="scientific">Hyella patelloides LEGE 07179</name>
    <dbReference type="NCBI Taxonomy" id="945734"/>
    <lineage>
        <taxon>Bacteria</taxon>
        <taxon>Bacillati</taxon>
        <taxon>Cyanobacteriota</taxon>
        <taxon>Cyanophyceae</taxon>
        <taxon>Pleurocapsales</taxon>
        <taxon>Hyellaceae</taxon>
        <taxon>Hyella</taxon>
    </lineage>
</organism>
<dbReference type="EMBL" id="CAACVJ010000090">
    <property type="protein sequence ID" value="VEP13044.1"/>
    <property type="molecule type" value="Genomic_DNA"/>
</dbReference>
<dbReference type="AlphaFoldDB" id="A0A563VNM8"/>
<name>A0A563VNM8_9CYAN</name>